<dbReference type="GO" id="GO:0030424">
    <property type="term" value="C:axon"/>
    <property type="evidence" value="ECO:0007669"/>
    <property type="project" value="EnsemblMetazoa"/>
</dbReference>
<dbReference type="GO" id="GO:0099156">
    <property type="term" value="P:cell-cell signaling via exosome"/>
    <property type="evidence" value="ECO:0007669"/>
    <property type="project" value="EnsemblMetazoa"/>
</dbReference>
<accession>B4GV77</accession>
<dbReference type="HOGENOM" id="CLU_320470_0_0_1"/>
<feature type="region of interest" description="Disordered" evidence="12">
    <location>
        <begin position="571"/>
        <end position="595"/>
    </location>
</feature>
<evidence type="ECO:0000256" key="11">
    <source>
        <dbReference type="ARBA" id="ARBA00051722"/>
    </source>
</evidence>
<sequence>KNYFSDQNGQVRMYTIIVADDDAKNVSGLEMPSWHDVQSYSVWLPYQAIDPYYPFENRSVEDFTIGTENCDNHKIGYCNGPLKSGTTYRVKVRAFTGPDKFTDTAYSFPIQTDQDNTSLIVAITVPLTIILVLLVTLMFYKRRRNNCRKTTKDSRANDNMSLPDSVIEQNRPILIKNFAEHYRLMSADSDFRFSEEFEELKHVGRDQPCTFADLPCNRPKNRFTNILPYDHSRFKLQPVDDDEGSDYINANYVPGHNSPREFIVTQGPLHSTRDDFWRMCWESNSRAIVMLTRCFEKGREKCDQYWPNDTVPVFYGDIKVQILNDSHYADWVMTEFMLCRGSEQRILRHFHFTTWPDFGVPNPPQTLVRFVRAFRDRIGAEQRPIVVHCSAGVGRSGTFITLDRILQQINTSDYVDIFGIVYAMRKERVWMVQTEQQYICIHQCLLAVLEGKENIVGPAREMHDNEGYEGQQVVQLDENGDVVATIEGHLSHHELQQAEAEAIDDENAAILHDDQQPLTSSFIGHKSLNLPTTTSMSSFGGGAGNNLTDGSMICKDSKSNLDIIDPKHQQHLHQHQPQPPSCTSIGGGHGNGYNTLQHRRKSQLITFSSSSCDIKNSLSHEHISNGGTGGTGSNRASRANVRLSFAEEDVMIIPQQHPQHTQHTQHPQDDEVFVRRRSLLEVELGVEVGEEGELVPQLELDEEEEEDEDEEEEEELNVDEDHDEEDVELYMHDEFETHIDAKSNNANDDSGGGSYEDSHALHSSLGGSNRNSLEKDDDDIEVDVISTDVSCYDQLLGSSCNTRNGDDDDIATLMGDADSNYATTKLCKTSLHHGILVGAGAGAGAGSAMGGNGGGNGGNGGAGGGGGGGGGCGGGGGGGSIGAEAGGGIIYANPFMDDEGIAESGM</sequence>
<dbReference type="InterPro" id="IPR029021">
    <property type="entry name" value="Prot-tyrosine_phosphatase-like"/>
</dbReference>
<dbReference type="GO" id="GO:0007616">
    <property type="term" value="P:long-term memory"/>
    <property type="evidence" value="ECO:0007669"/>
    <property type="project" value="EnsemblMetazoa"/>
</dbReference>
<evidence type="ECO:0000256" key="12">
    <source>
        <dbReference type="SAM" id="MobiDB-lite"/>
    </source>
</evidence>
<dbReference type="InterPro" id="IPR000242">
    <property type="entry name" value="PTP_cat"/>
</dbReference>
<comment type="catalytic activity">
    <reaction evidence="11">
        <text>O-phospho-L-tyrosyl-[protein] + H2O = L-tyrosyl-[protein] + phosphate</text>
        <dbReference type="Rhea" id="RHEA:10684"/>
        <dbReference type="Rhea" id="RHEA-COMP:10136"/>
        <dbReference type="Rhea" id="RHEA-COMP:20101"/>
        <dbReference type="ChEBI" id="CHEBI:15377"/>
        <dbReference type="ChEBI" id="CHEBI:43474"/>
        <dbReference type="ChEBI" id="CHEBI:46858"/>
        <dbReference type="ChEBI" id="CHEBI:61978"/>
        <dbReference type="EC" id="3.1.3.48"/>
    </reaction>
</comment>
<dbReference type="CDD" id="cd14548">
    <property type="entry name" value="R3-PTPc"/>
    <property type="match status" value="1"/>
</dbReference>
<keyword evidence="8 13" id="KW-1133">Transmembrane helix</keyword>
<dbReference type="GO" id="GO:0060446">
    <property type="term" value="P:branching involved in open tracheal system development"/>
    <property type="evidence" value="ECO:0007669"/>
    <property type="project" value="EnsemblMetazoa"/>
</dbReference>
<dbReference type="InterPro" id="IPR000387">
    <property type="entry name" value="Tyr_Pase_dom"/>
</dbReference>
<dbReference type="Proteomes" id="UP000008744">
    <property type="component" value="Unassembled WGS sequence"/>
</dbReference>
<dbReference type="InterPro" id="IPR050713">
    <property type="entry name" value="RTP_Phos/Ushers"/>
</dbReference>
<dbReference type="GO" id="GO:0008045">
    <property type="term" value="P:motor neuron axon guidance"/>
    <property type="evidence" value="ECO:0007669"/>
    <property type="project" value="EnsemblMetazoa"/>
</dbReference>
<evidence type="ECO:0000256" key="3">
    <source>
        <dbReference type="ARBA" id="ARBA00022692"/>
    </source>
</evidence>
<feature type="domain" description="Tyrosine specific protein phosphatases" evidence="15">
    <location>
        <begin position="365"/>
        <end position="439"/>
    </location>
</feature>
<dbReference type="PRINTS" id="PR00700">
    <property type="entry name" value="PRTYPHPHTASE"/>
</dbReference>
<dbReference type="Gene3D" id="3.90.190.10">
    <property type="entry name" value="Protein tyrosine phosphatase superfamily"/>
    <property type="match status" value="1"/>
</dbReference>
<feature type="compositionally biased region" description="Acidic residues" evidence="12">
    <location>
        <begin position="688"/>
        <end position="724"/>
    </location>
</feature>
<dbReference type="FunFam" id="3.90.190.10:FF:000009">
    <property type="entry name" value="Receptor-type tyrosine-protein phosphatase beta"/>
    <property type="match status" value="1"/>
</dbReference>
<dbReference type="GO" id="GO:0045177">
    <property type="term" value="C:apical part of cell"/>
    <property type="evidence" value="ECO:0007669"/>
    <property type="project" value="EnsemblMetazoa"/>
</dbReference>
<dbReference type="eggNOG" id="KOG0791">
    <property type="taxonomic scope" value="Eukaryota"/>
</dbReference>
<evidence type="ECO:0000256" key="4">
    <source>
        <dbReference type="ARBA" id="ARBA00022729"/>
    </source>
</evidence>
<dbReference type="PhylomeDB" id="B4GV77"/>
<gene>
    <name evidence="16" type="primary">Dper\GL13110</name>
    <name evidence="16" type="ORF">Dper_GL13110</name>
</gene>
<organism evidence="17">
    <name type="scientific">Drosophila persimilis</name>
    <name type="common">Fruit fly</name>
    <dbReference type="NCBI Taxonomy" id="7234"/>
    <lineage>
        <taxon>Eukaryota</taxon>
        <taxon>Metazoa</taxon>
        <taxon>Ecdysozoa</taxon>
        <taxon>Arthropoda</taxon>
        <taxon>Hexapoda</taxon>
        <taxon>Insecta</taxon>
        <taxon>Pterygota</taxon>
        <taxon>Neoptera</taxon>
        <taxon>Endopterygota</taxon>
        <taxon>Diptera</taxon>
        <taxon>Brachycera</taxon>
        <taxon>Muscomorpha</taxon>
        <taxon>Ephydroidea</taxon>
        <taxon>Drosophilidae</taxon>
        <taxon>Drosophila</taxon>
        <taxon>Sophophora</taxon>
    </lineage>
</organism>
<dbReference type="PROSITE" id="PS00383">
    <property type="entry name" value="TYR_PHOSPHATASE_1"/>
    <property type="match status" value="1"/>
</dbReference>
<dbReference type="OrthoDB" id="8609993at2759"/>
<evidence type="ECO:0000259" key="14">
    <source>
        <dbReference type="PROSITE" id="PS50055"/>
    </source>
</evidence>
<feature type="region of interest" description="Disordered" evidence="12">
    <location>
        <begin position="741"/>
        <end position="777"/>
    </location>
</feature>
<dbReference type="PROSITE" id="PS50056">
    <property type="entry name" value="TYR_PHOSPHATASE_2"/>
    <property type="match status" value="1"/>
</dbReference>
<evidence type="ECO:0000256" key="2">
    <source>
        <dbReference type="ARBA" id="ARBA00013064"/>
    </source>
</evidence>
<dbReference type="PANTHER" id="PTHR46957">
    <property type="entry name" value="CYTOKINE RECEPTOR"/>
    <property type="match status" value="1"/>
</dbReference>
<dbReference type="SUPFAM" id="SSF52799">
    <property type="entry name" value="(Phosphotyrosine protein) phosphatases II"/>
    <property type="match status" value="1"/>
</dbReference>
<dbReference type="GO" id="GO:0030948">
    <property type="term" value="P:negative regulation of vascular endothelial growth factor receptor signaling pathway"/>
    <property type="evidence" value="ECO:0007669"/>
    <property type="project" value="EnsemblMetazoa"/>
</dbReference>
<dbReference type="EC" id="3.1.3.48" evidence="2"/>
<evidence type="ECO:0000313" key="16">
    <source>
        <dbReference type="EMBL" id="EDW26614.1"/>
    </source>
</evidence>
<keyword evidence="4" id="KW-0732">Signal</keyword>
<dbReference type="SMART" id="SM00404">
    <property type="entry name" value="PTPc_motif"/>
    <property type="match status" value="1"/>
</dbReference>
<evidence type="ECO:0000256" key="7">
    <source>
        <dbReference type="ARBA" id="ARBA00022912"/>
    </source>
</evidence>
<dbReference type="OMA" id="DGSMICK"/>
<evidence type="ECO:0000259" key="15">
    <source>
        <dbReference type="PROSITE" id="PS50056"/>
    </source>
</evidence>
<dbReference type="Pfam" id="PF00102">
    <property type="entry name" value="Y_phosphatase"/>
    <property type="match status" value="1"/>
</dbReference>
<name>B4GV77_DROPE</name>
<reference evidence="16 17" key="1">
    <citation type="journal article" date="2007" name="Nature">
        <title>Evolution of genes and genomes on the Drosophila phylogeny.</title>
        <authorList>
            <consortium name="Drosophila 12 Genomes Consortium"/>
            <person name="Clark A.G."/>
            <person name="Eisen M.B."/>
            <person name="Smith D.R."/>
            <person name="Bergman C.M."/>
            <person name="Oliver B."/>
            <person name="Markow T.A."/>
            <person name="Kaufman T.C."/>
            <person name="Kellis M."/>
            <person name="Gelbart W."/>
            <person name="Iyer V.N."/>
            <person name="Pollard D.A."/>
            <person name="Sackton T.B."/>
            <person name="Larracuente A.M."/>
            <person name="Singh N.D."/>
            <person name="Abad J.P."/>
            <person name="Abt D.N."/>
            <person name="Adryan B."/>
            <person name="Aguade M."/>
            <person name="Akashi H."/>
            <person name="Anderson W.W."/>
            <person name="Aquadro C.F."/>
            <person name="Ardell D.H."/>
            <person name="Arguello R."/>
            <person name="Artieri C.G."/>
            <person name="Barbash D.A."/>
            <person name="Barker D."/>
            <person name="Barsanti P."/>
            <person name="Batterham P."/>
            <person name="Batzoglou S."/>
            <person name="Begun D."/>
            <person name="Bhutkar A."/>
            <person name="Blanco E."/>
            <person name="Bosak S.A."/>
            <person name="Bradley R.K."/>
            <person name="Brand A.D."/>
            <person name="Brent M.R."/>
            <person name="Brooks A.N."/>
            <person name="Brown R.H."/>
            <person name="Butlin R.K."/>
            <person name="Caggese C."/>
            <person name="Calvi B.R."/>
            <person name="Bernardo de Carvalho A."/>
            <person name="Caspi A."/>
            <person name="Castrezana S."/>
            <person name="Celniker S.E."/>
            <person name="Chang J.L."/>
            <person name="Chapple C."/>
            <person name="Chatterji S."/>
            <person name="Chinwalla A."/>
            <person name="Civetta A."/>
            <person name="Clifton S.W."/>
            <person name="Comeron J.M."/>
            <person name="Costello J.C."/>
            <person name="Coyne J.A."/>
            <person name="Daub J."/>
            <person name="David R.G."/>
            <person name="Delcher A.L."/>
            <person name="Delehaunty K."/>
            <person name="Do C.B."/>
            <person name="Ebling H."/>
            <person name="Edwards K."/>
            <person name="Eickbush T."/>
            <person name="Evans J.D."/>
            <person name="Filipski A."/>
            <person name="Findeiss S."/>
            <person name="Freyhult E."/>
            <person name="Fulton L."/>
            <person name="Fulton R."/>
            <person name="Garcia A.C."/>
            <person name="Gardiner A."/>
            <person name="Garfield D.A."/>
            <person name="Garvin B.E."/>
            <person name="Gibson G."/>
            <person name="Gilbert D."/>
            <person name="Gnerre S."/>
            <person name="Godfrey J."/>
            <person name="Good R."/>
            <person name="Gotea V."/>
            <person name="Gravely B."/>
            <person name="Greenberg A.J."/>
            <person name="Griffiths-Jones S."/>
            <person name="Gross S."/>
            <person name="Guigo R."/>
            <person name="Gustafson E.A."/>
            <person name="Haerty W."/>
            <person name="Hahn M.W."/>
            <person name="Halligan D.L."/>
            <person name="Halpern A.L."/>
            <person name="Halter G.M."/>
            <person name="Han M.V."/>
            <person name="Heger A."/>
            <person name="Hillier L."/>
            <person name="Hinrichs A.S."/>
            <person name="Holmes I."/>
            <person name="Hoskins R.A."/>
            <person name="Hubisz M.J."/>
            <person name="Hultmark D."/>
            <person name="Huntley M.A."/>
            <person name="Jaffe D.B."/>
            <person name="Jagadeeshan S."/>
            <person name="Jeck W.R."/>
            <person name="Johnson J."/>
            <person name="Jones C.D."/>
            <person name="Jordan W.C."/>
            <person name="Karpen G.H."/>
            <person name="Kataoka E."/>
            <person name="Keightley P.D."/>
            <person name="Kheradpour P."/>
            <person name="Kirkness E.F."/>
            <person name="Koerich L.B."/>
            <person name="Kristiansen K."/>
            <person name="Kudrna D."/>
            <person name="Kulathinal R.J."/>
            <person name="Kumar S."/>
            <person name="Kwok R."/>
            <person name="Lander E."/>
            <person name="Langley C.H."/>
            <person name="Lapoint R."/>
            <person name="Lazzaro B.P."/>
            <person name="Lee S.J."/>
            <person name="Levesque L."/>
            <person name="Li R."/>
            <person name="Lin C.F."/>
            <person name="Lin M.F."/>
            <person name="Lindblad-Toh K."/>
            <person name="Llopart A."/>
            <person name="Long M."/>
            <person name="Low L."/>
            <person name="Lozovsky E."/>
            <person name="Lu J."/>
            <person name="Luo M."/>
            <person name="Machado C.A."/>
            <person name="Makalowski W."/>
            <person name="Marzo M."/>
            <person name="Matsuda M."/>
            <person name="Matzkin L."/>
            <person name="McAllister B."/>
            <person name="McBride C.S."/>
            <person name="McKernan B."/>
            <person name="McKernan K."/>
            <person name="Mendez-Lago M."/>
            <person name="Minx P."/>
            <person name="Mollenhauer M.U."/>
            <person name="Montooth K."/>
            <person name="Mount S.M."/>
            <person name="Mu X."/>
            <person name="Myers E."/>
            <person name="Negre B."/>
            <person name="Newfeld S."/>
            <person name="Nielsen R."/>
            <person name="Noor M.A."/>
            <person name="O'Grady P."/>
            <person name="Pachter L."/>
            <person name="Papaceit M."/>
            <person name="Parisi M.J."/>
            <person name="Parisi M."/>
            <person name="Parts L."/>
            <person name="Pedersen J.S."/>
            <person name="Pesole G."/>
            <person name="Phillippy A.M."/>
            <person name="Ponting C.P."/>
            <person name="Pop M."/>
            <person name="Porcelli D."/>
            <person name="Powell J.R."/>
            <person name="Prohaska S."/>
            <person name="Pruitt K."/>
            <person name="Puig M."/>
            <person name="Quesneville H."/>
            <person name="Ram K.R."/>
            <person name="Rand D."/>
            <person name="Rasmussen M.D."/>
            <person name="Reed L.K."/>
            <person name="Reenan R."/>
            <person name="Reily A."/>
            <person name="Remington K.A."/>
            <person name="Rieger T.T."/>
            <person name="Ritchie M.G."/>
            <person name="Robin C."/>
            <person name="Rogers Y.H."/>
            <person name="Rohde C."/>
            <person name="Rozas J."/>
            <person name="Rubenfield M.J."/>
            <person name="Ruiz A."/>
            <person name="Russo S."/>
            <person name="Salzberg S.L."/>
            <person name="Sanchez-Gracia A."/>
            <person name="Saranga D.J."/>
            <person name="Sato H."/>
            <person name="Schaeffer S.W."/>
            <person name="Schatz M.C."/>
            <person name="Schlenke T."/>
            <person name="Schwartz R."/>
            <person name="Segarra C."/>
            <person name="Singh R.S."/>
            <person name="Sirot L."/>
            <person name="Sirota M."/>
            <person name="Sisneros N.B."/>
            <person name="Smith C.D."/>
            <person name="Smith T.F."/>
            <person name="Spieth J."/>
            <person name="Stage D.E."/>
            <person name="Stark A."/>
            <person name="Stephan W."/>
            <person name="Strausberg R.L."/>
            <person name="Strempel S."/>
            <person name="Sturgill D."/>
            <person name="Sutton G."/>
            <person name="Sutton G.G."/>
            <person name="Tao W."/>
            <person name="Teichmann S."/>
            <person name="Tobari Y.N."/>
            <person name="Tomimura Y."/>
            <person name="Tsolas J.M."/>
            <person name="Valente V.L."/>
            <person name="Venter E."/>
            <person name="Venter J.C."/>
            <person name="Vicario S."/>
            <person name="Vieira F.G."/>
            <person name="Vilella A.J."/>
            <person name="Villasante A."/>
            <person name="Walenz B."/>
            <person name="Wang J."/>
            <person name="Wasserman M."/>
            <person name="Watts T."/>
            <person name="Wilson D."/>
            <person name="Wilson R.K."/>
            <person name="Wing R.A."/>
            <person name="Wolfner M.F."/>
            <person name="Wong A."/>
            <person name="Wong G.K."/>
            <person name="Wu C.I."/>
            <person name="Wu G."/>
            <person name="Yamamoto D."/>
            <person name="Yang H.P."/>
            <person name="Yang S.P."/>
            <person name="Yorke J.A."/>
            <person name="Yoshida K."/>
            <person name="Zdobnov E."/>
            <person name="Zhang P."/>
            <person name="Zhang Y."/>
            <person name="Zimin A.V."/>
            <person name="Baldwin J."/>
            <person name="Abdouelleil A."/>
            <person name="Abdulkadir J."/>
            <person name="Abebe A."/>
            <person name="Abera B."/>
            <person name="Abreu J."/>
            <person name="Acer S.C."/>
            <person name="Aftuck L."/>
            <person name="Alexander A."/>
            <person name="An P."/>
            <person name="Anderson E."/>
            <person name="Anderson S."/>
            <person name="Arachi H."/>
            <person name="Azer M."/>
            <person name="Bachantsang P."/>
            <person name="Barry A."/>
            <person name="Bayul T."/>
            <person name="Berlin A."/>
            <person name="Bessette D."/>
            <person name="Bloom T."/>
            <person name="Blye J."/>
            <person name="Boguslavskiy L."/>
            <person name="Bonnet C."/>
            <person name="Boukhgalter B."/>
            <person name="Bourzgui I."/>
            <person name="Brown A."/>
            <person name="Cahill P."/>
            <person name="Channer S."/>
            <person name="Cheshatsang Y."/>
            <person name="Chuda L."/>
            <person name="Citroen M."/>
            <person name="Collymore A."/>
            <person name="Cooke P."/>
            <person name="Costello M."/>
            <person name="D'Aco K."/>
            <person name="Daza R."/>
            <person name="De Haan G."/>
            <person name="DeGray S."/>
            <person name="DeMaso C."/>
            <person name="Dhargay N."/>
            <person name="Dooley K."/>
            <person name="Dooley E."/>
            <person name="Doricent M."/>
            <person name="Dorje P."/>
            <person name="Dorjee K."/>
            <person name="Dupes A."/>
            <person name="Elong R."/>
            <person name="Falk J."/>
            <person name="Farina A."/>
            <person name="Faro S."/>
            <person name="Ferguson D."/>
            <person name="Fisher S."/>
            <person name="Foley C.D."/>
            <person name="Franke A."/>
            <person name="Friedrich D."/>
            <person name="Gadbois L."/>
            <person name="Gearin G."/>
            <person name="Gearin C.R."/>
            <person name="Giannoukos G."/>
            <person name="Goode T."/>
            <person name="Graham J."/>
            <person name="Grandbois E."/>
            <person name="Grewal S."/>
            <person name="Gyaltsen K."/>
            <person name="Hafez N."/>
            <person name="Hagos B."/>
            <person name="Hall J."/>
            <person name="Henson C."/>
            <person name="Hollinger A."/>
            <person name="Honan T."/>
            <person name="Huard M.D."/>
            <person name="Hughes L."/>
            <person name="Hurhula B."/>
            <person name="Husby M.E."/>
            <person name="Kamat A."/>
            <person name="Kanga B."/>
            <person name="Kashin S."/>
            <person name="Khazanovich D."/>
            <person name="Kisner P."/>
            <person name="Lance K."/>
            <person name="Lara M."/>
            <person name="Lee W."/>
            <person name="Lennon N."/>
            <person name="Letendre F."/>
            <person name="LeVine R."/>
            <person name="Lipovsky A."/>
            <person name="Liu X."/>
            <person name="Liu J."/>
            <person name="Liu S."/>
            <person name="Lokyitsang T."/>
            <person name="Lokyitsang Y."/>
            <person name="Lubonja R."/>
            <person name="Lui A."/>
            <person name="MacDonald P."/>
            <person name="Magnisalis V."/>
            <person name="Maru K."/>
            <person name="Matthews C."/>
            <person name="McCusker W."/>
            <person name="McDonough S."/>
            <person name="Mehta T."/>
            <person name="Meldrim J."/>
            <person name="Meneus L."/>
            <person name="Mihai O."/>
            <person name="Mihalev A."/>
            <person name="Mihova T."/>
            <person name="Mittelman R."/>
            <person name="Mlenga V."/>
            <person name="Montmayeur A."/>
            <person name="Mulrain L."/>
            <person name="Navidi A."/>
            <person name="Naylor J."/>
            <person name="Negash T."/>
            <person name="Nguyen T."/>
            <person name="Nguyen N."/>
            <person name="Nicol R."/>
            <person name="Norbu C."/>
            <person name="Norbu N."/>
            <person name="Novod N."/>
            <person name="O'Neill B."/>
            <person name="Osman S."/>
            <person name="Markiewicz E."/>
            <person name="Oyono O.L."/>
            <person name="Patti C."/>
            <person name="Phunkhang P."/>
            <person name="Pierre F."/>
            <person name="Priest M."/>
            <person name="Raghuraman S."/>
            <person name="Rege F."/>
            <person name="Reyes R."/>
            <person name="Rise C."/>
            <person name="Rogov P."/>
            <person name="Ross K."/>
            <person name="Ryan E."/>
            <person name="Settipalli S."/>
            <person name="Shea T."/>
            <person name="Sherpa N."/>
            <person name="Shi L."/>
            <person name="Shih D."/>
            <person name="Sparrow T."/>
            <person name="Spaulding J."/>
            <person name="Stalker J."/>
            <person name="Stange-Thomann N."/>
            <person name="Stavropoulos S."/>
            <person name="Stone C."/>
            <person name="Strader C."/>
            <person name="Tesfaye S."/>
            <person name="Thomson T."/>
            <person name="Thoulutsang Y."/>
            <person name="Thoulutsang D."/>
            <person name="Topham K."/>
            <person name="Topping I."/>
            <person name="Tsamla T."/>
            <person name="Vassiliev H."/>
            <person name="Vo A."/>
            <person name="Wangchuk T."/>
            <person name="Wangdi T."/>
            <person name="Weiand M."/>
            <person name="Wilkinson J."/>
            <person name="Wilson A."/>
            <person name="Yadav S."/>
            <person name="Young G."/>
            <person name="Yu Q."/>
            <person name="Zembek L."/>
            <person name="Zhong D."/>
            <person name="Zimmer A."/>
            <person name="Zwirko Z."/>
            <person name="Jaffe D.B."/>
            <person name="Alvarez P."/>
            <person name="Brockman W."/>
            <person name="Butler J."/>
            <person name="Chin C."/>
            <person name="Gnerre S."/>
            <person name="Grabherr M."/>
            <person name="Kleber M."/>
            <person name="Mauceli E."/>
            <person name="MacCallum I."/>
        </authorList>
    </citation>
    <scope>NUCLEOTIDE SEQUENCE [LARGE SCALE GENOMIC DNA]</scope>
    <source>
        <strain evidence="17">MSH-3 / Tucson 14011-0111.49</strain>
    </source>
</reference>
<keyword evidence="5" id="KW-0677">Repeat</keyword>
<protein>
    <recommendedName>
        <fullName evidence="2">protein-tyrosine-phosphatase</fullName>
        <ecNumber evidence="2">3.1.3.48</ecNumber>
    </recommendedName>
</protein>
<proteinExistence type="predicted"/>
<keyword evidence="9 13" id="KW-0472">Membrane</keyword>
<keyword evidence="17" id="KW-1185">Reference proteome</keyword>
<dbReference type="InterPro" id="IPR016130">
    <property type="entry name" value="Tyr_Pase_AS"/>
</dbReference>
<evidence type="ECO:0000256" key="5">
    <source>
        <dbReference type="ARBA" id="ARBA00022737"/>
    </source>
</evidence>
<feature type="domain" description="Tyrosine-protein phosphatase" evidence="14">
    <location>
        <begin position="193"/>
        <end position="448"/>
    </location>
</feature>
<dbReference type="PANTHER" id="PTHR46957:SF3">
    <property type="entry name" value="CYTOKINE RECEPTOR"/>
    <property type="match status" value="1"/>
</dbReference>
<dbReference type="GO" id="GO:0007417">
    <property type="term" value="P:central nervous system development"/>
    <property type="evidence" value="ECO:0007669"/>
    <property type="project" value="EnsemblMetazoa"/>
</dbReference>
<dbReference type="GO" id="GO:0140177">
    <property type="term" value="F:membrane-membrane adaptor activity"/>
    <property type="evidence" value="ECO:0007669"/>
    <property type="project" value="EnsemblMetazoa"/>
</dbReference>
<feature type="transmembrane region" description="Helical" evidence="13">
    <location>
        <begin position="119"/>
        <end position="140"/>
    </location>
</feature>
<evidence type="ECO:0000256" key="8">
    <source>
        <dbReference type="ARBA" id="ARBA00022989"/>
    </source>
</evidence>
<dbReference type="GO" id="GO:0040037">
    <property type="term" value="P:negative regulation of fibroblast growth factor receptor signaling pathway"/>
    <property type="evidence" value="ECO:0007669"/>
    <property type="project" value="EnsemblMetazoa"/>
</dbReference>
<dbReference type="SMART" id="SM00194">
    <property type="entry name" value="PTPc"/>
    <property type="match status" value="1"/>
</dbReference>
<keyword evidence="6" id="KW-0378">Hydrolase</keyword>
<dbReference type="GO" id="GO:0005001">
    <property type="term" value="F:transmembrane receptor protein tyrosine phosphatase activity"/>
    <property type="evidence" value="ECO:0007669"/>
    <property type="project" value="EnsemblMetazoa"/>
</dbReference>
<evidence type="ECO:0000256" key="1">
    <source>
        <dbReference type="ARBA" id="ARBA00004479"/>
    </source>
</evidence>
<feature type="non-terminal residue" evidence="16">
    <location>
        <position position="1"/>
    </location>
</feature>
<keyword evidence="10" id="KW-0325">Glycoprotein</keyword>
<dbReference type="GO" id="GO:0016020">
    <property type="term" value="C:membrane"/>
    <property type="evidence" value="ECO:0007669"/>
    <property type="project" value="UniProtKB-SubCell"/>
</dbReference>
<evidence type="ECO:0000313" key="17">
    <source>
        <dbReference type="Proteomes" id="UP000008744"/>
    </source>
</evidence>
<feature type="region of interest" description="Disordered" evidence="12">
    <location>
        <begin position="684"/>
        <end position="724"/>
    </location>
</feature>
<dbReference type="STRING" id="7234.B4GV77"/>
<dbReference type="AlphaFoldDB" id="B4GV77"/>
<dbReference type="InterPro" id="IPR041201">
    <property type="entry name" value="PTPRJ_TM"/>
</dbReference>
<dbReference type="GO" id="GO:0042059">
    <property type="term" value="P:negative regulation of epidermal growth factor receptor signaling pathway"/>
    <property type="evidence" value="ECO:0007669"/>
    <property type="project" value="EnsemblMetazoa"/>
</dbReference>
<keyword evidence="3 13" id="KW-0812">Transmembrane</keyword>
<dbReference type="PROSITE" id="PS50055">
    <property type="entry name" value="TYR_PHOSPHATASE_PTP"/>
    <property type="match status" value="1"/>
</dbReference>
<evidence type="ECO:0000256" key="13">
    <source>
        <dbReference type="SAM" id="Phobius"/>
    </source>
</evidence>
<dbReference type="EMBL" id="CH479192">
    <property type="protein sequence ID" value="EDW26614.1"/>
    <property type="molecule type" value="Genomic_DNA"/>
</dbReference>
<evidence type="ECO:0000256" key="10">
    <source>
        <dbReference type="ARBA" id="ARBA00023180"/>
    </source>
</evidence>
<evidence type="ECO:0000256" key="6">
    <source>
        <dbReference type="ARBA" id="ARBA00022801"/>
    </source>
</evidence>
<comment type="subcellular location">
    <subcellularLocation>
        <location evidence="1">Membrane</location>
        <topology evidence="1">Single-pass type I membrane protein</topology>
    </subcellularLocation>
</comment>
<keyword evidence="7" id="KW-0904">Protein phosphatase</keyword>
<dbReference type="InterPro" id="IPR003595">
    <property type="entry name" value="Tyr_Pase_cat"/>
</dbReference>
<dbReference type="Pfam" id="PF18861">
    <property type="entry name" value="PTP_tm"/>
    <property type="match status" value="1"/>
</dbReference>
<evidence type="ECO:0000256" key="9">
    <source>
        <dbReference type="ARBA" id="ARBA00023136"/>
    </source>
</evidence>